<organism evidence="1 2">
    <name type="scientific">Paraclostridium ghonii</name>
    <dbReference type="NCBI Taxonomy" id="29358"/>
    <lineage>
        <taxon>Bacteria</taxon>
        <taxon>Bacillati</taxon>
        <taxon>Bacillota</taxon>
        <taxon>Clostridia</taxon>
        <taxon>Peptostreptococcales</taxon>
        <taxon>Peptostreptococcaceae</taxon>
        <taxon>Paraclostridium</taxon>
    </lineage>
</organism>
<comment type="caution">
    <text evidence="1">The sequence shown here is derived from an EMBL/GenBank/DDBJ whole genome shotgun (WGS) entry which is preliminary data.</text>
</comment>
<dbReference type="Proteomes" id="UP001232584">
    <property type="component" value="Unassembled WGS sequence"/>
</dbReference>
<reference evidence="1 2" key="1">
    <citation type="submission" date="2023-07" db="EMBL/GenBank/DDBJ databases">
        <title>Genomic Encyclopedia of Type Strains, Phase IV (KMG-IV): sequencing the most valuable type-strain genomes for metagenomic binning, comparative biology and taxonomic classification.</title>
        <authorList>
            <person name="Goeker M."/>
        </authorList>
    </citation>
    <scope>NUCLEOTIDE SEQUENCE [LARGE SCALE GENOMIC DNA]</scope>
    <source>
        <strain evidence="1 2">DSM 15049</strain>
    </source>
</reference>
<keyword evidence="2" id="KW-1185">Reference proteome</keyword>
<accession>A0ABU0MYC3</accession>
<protein>
    <submittedName>
        <fullName evidence="1">Septal ring factor EnvC (AmiA/AmiB activator)</fullName>
    </submittedName>
</protein>
<evidence type="ECO:0000313" key="1">
    <source>
        <dbReference type="EMBL" id="MDQ0555501.1"/>
    </source>
</evidence>
<gene>
    <name evidence="1" type="ORF">QOZ92_000614</name>
</gene>
<name>A0ABU0MYC3_9FIRM</name>
<dbReference type="RefSeq" id="WP_307502798.1">
    <property type="nucleotide sequence ID" value="NZ_BAAACE010000029.1"/>
</dbReference>
<evidence type="ECO:0000313" key="2">
    <source>
        <dbReference type="Proteomes" id="UP001232584"/>
    </source>
</evidence>
<dbReference type="EMBL" id="JAUSWG010000002">
    <property type="protein sequence ID" value="MDQ0555501.1"/>
    <property type="molecule type" value="Genomic_DNA"/>
</dbReference>
<proteinExistence type="predicted"/>
<sequence length="84" mass="10100">MHELLKIKVILEAQISTTKEMIENDKANLKESSIYLKTHIRELKIKIEAWEQTLKYVNKEIEYTERLLEELEIFKANTHETYYG</sequence>